<dbReference type="PANTHER" id="PTHR40047:SF1">
    <property type="entry name" value="UPF0703 PROTEIN YCGQ"/>
    <property type="match status" value="1"/>
</dbReference>
<feature type="transmembrane region" description="Helical" evidence="1">
    <location>
        <begin position="38"/>
        <end position="57"/>
    </location>
</feature>
<proteinExistence type="predicted"/>
<dbReference type="Pfam" id="PF09323">
    <property type="entry name" value="DUF1980"/>
    <property type="match status" value="1"/>
</dbReference>
<dbReference type="InterPro" id="IPR015402">
    <property type="entry name" value="DUF1980"/>
</dbReference>
<dbReference type="RefSeq" id="WP_026800466.1">
    <property type="nucleotide sequence ID" value="NZ_AULI01000008.1"/>
</dbReference>
<protein>
    <recommendedName>
        <fullName evidence="6">TIGR03943 family protein</fullName>
    </recommendedName>
</protein>
<accession>A0A0A5GH10</accession>
<dbReference type="InterPro" id="IPR048447">
    <property type="entry name" value="DUF1980_C"/>
</dbReference>
<dbReference type="EMBL" id="AVPE01000006">
    <property type="protein sequence ID" value="KGX92501.1"/>
    <property type="molecule type" value="Genomic_DNA"/>
</dbReference>
<sequence>MNRLTHGLYRGVLMIGFTLLVFKLIVTGDIGSYIAPRMMPYIYIAFIIMFLLSLVQFTRVDEEDDCGCDHNHGYTRSFSRSIAVYMLFLIPLLVGFLFSDYALGSSLANQKGFKYNLQTNVTNQSSADMYNEVEDIQDELLVIDALDMYPTLYKVLLEQKTISIDEDSFIGTISVLEADPASFVGKEVELSGFVFREEDLTNNELIVGRFGMTCCVADSSIFGLIVEGETLNSFKDDQWVTVKGTIKVKEYNGWTLPSLSVSNITLIDEPDTPYVYENLEVDDFRHLYSN</sequence>
<evidence type="ECO:0008006" key="6">
    <source>
        <dbReference type="Google" id="ProtNLM"/>
    </source>
</evidence>
<reference evidence="4 5" key="1">
    <citation type="submission" date="2013-08" db="EMBL/GenBank/DDBJ databases">
        <authorList>
            <person name="Huang J."/>
            <person name="Wang G."/>
        </authorList>
    </citation>
    <scope>NUCLEOTIDE SEQUENCE [LARGE SCALE GENOMIC DNA]</scope>
    <source>
        <strain evidence="4 5">JSM 076056</strain>
    </source>
</reference>
<gene>
    <name evidence="4" type="ORF">N781_16710</name>
</gene>
<keyword evidence="1" id="KW-0812">Transmembrane</keyword>
<feature type="domain" description="DUF1980" evidence="3">
    <location>
        <begin position="151"/>
        <end position="277"/>
    </location>
</feature>
<feature type="transmembrane region" description="Helical" evidence="1">
    <location>
        <begin position="82"/>
        <end position="103"/>
    </location>
</feature>
<keyword evidence="1" id="KW-0472">Membrane</keyword>
<dbReference type="AlphaFoldDB" id="A0A0A5GH10"/>
<dbReference type="PANTHER" id="PTHR40047">
    <property type="entry name" value="UPF0703 PROTEIN YCGQ"/>
    <property type="match status" value="1"/>
</dbReference>
<organism evidence="4 5">
    <name type="scientific">Pontibacillus halophilus JSM 076056 = DSM 19796</name>
    <dbReference type="NCBI Taxonomy" id="1385510"/>
    <lineage>
        <taxon>Bacteria</taxon>
        <taxon>Bacillati</taxon>
        <taxon>Bacillota</taxon>
        <taxon>Bacilli</taxon>
        <taxon>Bacillales</taxon>
        <taxon>Bacillaceae</taxon>
        <taxon>Pontibacillus</taxon>
    </lineage>
</organism>
<dbReference type="InterPro" id="IPR048493">
    <property type="entry name" value="DUF1980_N"/>
</dbReference>
<comment type="caution">
    <text evidence="4">The sequence shown here is derived from an EMBL/GenBank/DDBJ whole genome shotgun (WGS) entry which is preliminary data.</text>
</comment>
<dbReference type="OrthoDB" id="9770408at2"/>
<name>A0A0A5GH10_9BACI</name>
<dbReference type="eggNOG" id="COG3689">
    <property type="taxonomic scope" value="Bacteria"/>
</dbReference>
<dbReference type="NCBIfam" id="TIGR03943">
    <property type="entry name" value="TIGR03943 family putative permease subunit"/>
    <property type="match status" value="1"/>
</dbReference>
<dbReference type="InterPro" id="IPR052955">
    <property type="entry name" value="UPF0703_membrane_permease"/>
</dbReference>
<evidence type="ECO:0000259" key="2">
    <source>
        <dbReference type="Pfam" id="PF09323"/>
    </source>
</evidence>
<feature type="transmembrane region" description="Helical" evidence="1">
    <location>
        <begin position="6"/>
        <end position="26"/>
    </location>
</feature>
<keyword evidence="1" id="KW-1133">Transmembrane helix</keyword>
<evidence type="ECO:0000259" key="3">
    <source>
        <dbReference type="Pfam" id="PF21537"/>
    </source>
</evidence>
<evidence type="ECO:0000313" key="5">
    <source>
        <dbReference type="Proteomes" id="UP000030528"/>
    </source>
</evidence>
<keyword evidence="5" id="KW-1185">Reference proteome</keyword>
<dbReference type="STRING" id="1385510.GCA_000425205_02092"/>
<evidence type="ECO:0000256" key="1">
    <source>
        <dbReference type="SAM" id="Phobius"/>
    </source>
</evidence>
<dbReference type="Pfam" id="PF21537">
    <property type="entry name" value="DUF1980_C"/>
    <property type="match status" value="1"/>
</dbReference>
<dbReference type="Proteomes" id="UP000030528">
    <property type="component" value="Unassembled WGS sequence"/>
</dbReference>
<feature type="domain" description="DUF1980" evidence="2">
    <location>
        <begin position="10"/>
        <end position="113"/>
    </location>
</feature>
<evidence type="ECO:0000313" key="4">
    <source>
        <dbReference type="EMBL" id="KGX92501.1"/>
    </source>
</evidence>